<proteinExistence type="predicted"/>
<reference evidence="1" key="1">
    <citation type="journal article" date="2015" name="Nature">
        <title>Complex archaea that bridge the gap between prokaryotes and eukaryotes.</title>
        <authorList>
            <person name="Spang A."/>
            <person name="Saw J.H."/>
            <person name="Jorgensen S.L."/>
            <person name="Zaremba-Niedzwiedzka K."/>
            <person name="Martijn J."/>
            <person name="Lind A.E."/>
            <person name="van Eijk R."/>
            <person name="Schleper C."/>
            <person name="Guy L."/>
            <person name="Ettema T.J."/>
        </authorList>
    </citation>
    <scope>NUCLEOTIDE SEQUENCE</scope>
</reference>
<protein>
    <submittedName>
        <fullName evidence="1">Uncharacterized protein</fullName>
    </submittedName>
</protein>
<evidence type="ECO:0000313" key="1">
    <source>
        <dbReference type="EMBL" id="KKL08416.1"/>
    </source>
</evidence>
<accession>A0A0F9CS05</accession>
<dbReference type="EMBL" id="LAZR01042883">
    <property type="protein sequence ID" value="KKL08416.1"/>
    <property type="molecule type" value="Genomic_DNA"/>
</dbReference>
<name>A0A0F9CS05_9ZZZZ</name>
<dbReference type="AlphaFoldDB" id="A0A0F9CS05"/>
<organism evidence="1">
    <name type="scientific">marine sediment metagenome</name>
    <dbReference type="NCBI Taxonomy" id="412755"/>
    <lineage>
        <taxon>unclassified sequences</taxon>
        <taxon>metagenomes</taxon>
        <taxon>ecological metagenomes</taxon>
    </lineage>
</organism>
<gene>
    <name evidence="1" type="ORF">LCGC14_2576060</name>
</gene>
<sequence length="47" mass="5537">MNAMDIVRRREELIRELRIKLLTGETSASGDSLEKILYKVLKEFKLE</sequence>
<comment type="caution">
    <text evidence="1">The sequence shown here is derived from an EMBL/GenBank/DDBJ whole genome shotgun (WGS) entry which is preliminary data.</text>
</comment>